<dbReference type="GO" id="GO:0016477">
    <property type="term" value="P:cell migration"/>
    <property type="evidence" value="ECO:0007669"/>
    <property type="project" value="TreeGrafter"/>
</dbReference>
<evidence type="ECO:0000256" key="12">
    <source>
        <dbReference type="ARBA" id="ARBA00023288"/>
    </source>
</evidence>
<comment type="function">
    <text evidence="14">Cell surface proteoglycan.</text>
</comment>
<proteinExistence type="inferred from homology"/>
<reference evidence="17" key="1">
    <citation type="submission" date="2023-06" db="EMBL/GenBank/DDBJ databases">
        <title>Male Hemibagrus guttatus genome.</title>
        <authorList>
            <person name="Bian C."/>
        </authorList>
    </citation>
    <scope>NUCLEOTIDE SEQUENCE</scope>
    <source>
        <strain evidence="17">Male_cb2023</strain>
        <tissue evidence="17">Muscle</tissue>
    </source>
</reference>
<keyword evidence="7 14" id="KW-0654">Proteoglycan</keyword>
<dbReference type="InterPro" id="IPR001863">
    <property type="entry name" value="Glypican"/>
</dbReference>
<evidence type="ECO:0000256" key="13">
    <source>
        <dbReference type="RuleBase" id="RU003518"/>
    </source>
</evidence>
<evidence type="ECO:0000256" key="2">
    <source>
        <dbReference type="ARBA" id="ARBA00010260"/>
    </source>
</evidence>
<dbReference type="GO" id="GO:0090263">
    <property type="term" value="P:positive regulation of canonical Wnt signaling pathway"/>
    <property type="evidence" value="ECO:0007669"/>
    <property type="project" value="TreeGrafter"/>
</dbReference>
<evidence type="ECO:0000256" key="3">
    <source>
        <dbReference type="ARBA" id="ARBA00014712"/>
    </source>
</evidence>
<comment type="similarity">
    <text evidence="2 13">Belongs to the glypican family.</text>
</comment>
<evidence type="ECO:0000256" key="15">
    <source>
        <dbReference type="SAM" id="MobiDB-lite"/>
    </source>
</evidence>
<keyword evidence="10" id="KW-0325">Glycoprotein</keyword>
<feature type="compositionally biased region" description="Acidic residues" evidence="15">
    <location>
        <begin position="518"/>
        <end position="536"/>
    </location>
</feature>
<keyword evidence="9" id="KW-1015">Disulfide bond</keyword>
<feature type="region of interest" description="Disordered" evidence="15">
    <location>
        <begin position="450"/>
        <end position="473"/>
    </location>
</feature>
<dbReference type="GO" id="GO:0098552">
    <property type="term" value="C:side of membrane"/>
    <property type="evidence" value="ECO:0007669"/>
    <property type="project" value="UniProtKB-KW"/>
</dbReference>
<evidence type="ECO:0000256" key="7">
    <source>
        <dbReference type="ARBA" id="ARBA00022974"/>
    </source>
</evidence>
<dbReference type="GO" id="GO:0005886">
    <property type="term" value="C:plasma membrane"/>
    <property type="evidence" value="ECO:0007669"/>
    <property type="project" value="UniProtKB-SubCell"/>
</dbReference>
<comment type="subcellular location">
    <subcellularLocation>
        <location evidence="1">Cell membrane</location>
        <topology evidence="1">Lipid-anchor</topology>
        <topology evidence="1">GPI-anchor</topology>
        <orientation evidence="1">Extracellular side</orientation>
    </subcellularLocation>
</comment>
<keyword evidence="12 14" id="KW-0449">Lipoprotein</keyword>
<keyword evidence="18" id="KW-1185">Reference proteome</keyword>
<dbReference type="GO" id="GO:0005576">
    <property type="term" value="C:extracellular region"/>
    <property type="evidence" value="ECO:0007669"/>
    <property type="project" value="TreeGrafter"/>
</dbReference>
<gene>
    <name evidence="17" type="ORF">QTP70_021189</name>
</gene>
<dbReference type="PANTHER" id="PTHR10822">
    <property type="entry name" value="GLYPICAN"/>
    <property type="match status" value="1"/>
</dbReference>
<feature type="chain" id="PRO_5042061599" description="Glypican-3" evidence="16">
    <location>
        <begin position="23"/>
        <end position="578"/>
    </location>
</feature>
<evidence type="ECO:0000256" key="10">
    <source>
        <dbReference type="ARBA" id="ARBA00023180"/>
    </source>
</evidence>
<evidence type="ECO:0000256" key="16">
    <source>
        <dbReference type="SAM" id="SignalP"/>
    </source>
</evidence>
<feature type="compositionally biased region" description="Basic and acidic residues" evidence="15">
    <location>
        <begin position="462"/>
        <end position="471"/>
    </location>
</feature>
<evidence type="ECO:0000256" key="6">
    <source>
        <dbReference type="ARBA" id="ARBA00022729"/>
    </source>
</evidence>
<evidence type="ECO:0000256" key="4">
    <source>
        <dbReference type="ARBA" id="ARBA00022475"/>
    </source>
</evidence>
<dbReference type="AlphaFoldDB" id="A0AAE0QY09"/>
<dbReference type="EMBL" id="JAUCMX010000009">
    <property type="protein sequence ID" value="KAK3535895.1"/>
    <property type="molecule type" value="Genomic_DNA"/>
</dbReference>
<name>A0AAE0QY09_9TELE</name>
<dbReference type="GO" id="GO:1905475">
    <property type="term" value="P:regulation of protein localization to membrane"/>
    <property type="evidence" value="ECO:0007669"/>
    <property type="project" value="TreeGrafter"/>
</dbReference>
<evidence type="ECO:0000256" key="11">
    <source>
        <dbReference type="ARBA" id="ARBA00023207"/>
    </source>
</evidence>
<accession>A0AAE0QY09</accession>
<comment type="caution">
    <text evidence="17">The sequence shown here is derived from an EMBL/GenBank/DDBJ whole genome shotgun (WGS) entry which is preliminary data.</text>
</comment>
<evidence type="ECO:0000256" key="14">
    <source>
        <dbReference type="RuleBase" id="RU003519"/>
    </source>
</evidence>
<protein>
    <recommendedName>
        <fullName evidence="3">Glypican-3</fullName>
    </recommendedName>
</protein>
<keyword evidence="8 14" id="KW-0472">Membrane</keyword>
<keyword evidence="4" id="KW-1003">Cell membrane</keyword>
<evidence type="ECO:0000313" key="17">
    <source>
        <dbReference type="EMBL" id="KAK3535895.1"/>
    </source>
</evidence>
<dbReference type="GO" id="GO:0009986">
    <property type="term" value="C:cell surface"/>
    <property type="evidence" value="ECO:0007669"/>
    <property type="project" value="TreeGrafter"/>
</dbReference>
<feature type="signal peptide" evidence="16">
    <location>
        <begin position="1"/>
        <end position="22"/>
    </location>
</feature>
<evidence type="ECO:0000256" key="5">
    <source>
        <dbReference type="ARBA" id="ARBA00022622"/>
    </source>
</evidence>
<evidence type="ECO:0000313" key="18">
    <source>
        <dbReference type="Proteomes" id="UP001274896"/>
    </source>
</evidence>
<keyword evidence="5 14" id="KW-0336">GPI-anchor</keyword>
<organism evidence="17 18">
    <name type="scientific">Hemibagrus guttatus</name>
    <dbReference type="NCBI Taxonomy" id="175788"/>
    <lineage>
        <taxon>Eukaryota</taxon>
        <taxon>Metazoa</taxon>
        <taxon>Chordata</taxon>
        <taxon>Craniata</taxon>
        <taxon>Vertebrata</taxon>
        <taxon>Euteleostomi</taxon>
        <taxon>Actinopterygii</taxon>
        <taxon>Neopterygii</taxon>
        <taxon>Teleostei</taxon>
        <taxon>Ostariophysi</taxon>
        <taxon>Siluriformes</taxon>
        <taxon>Bagridae</taxon>
        <taxon>Hemibagrus</taxon>
    </lineage>
</organism>
<keyword evidence="6 16" id="KW-0732">Signal</keyword>
<dbReference type="Proteomes" id="UP001274896">
    <property type="component" value="Unassembled WGS sequence"/>
</dbReference>
<dbReference type="PANTHER" id="PTHR10822:SF4">
    <property type="entry name" value="GLYPICAN-3"/>
    <property type="match status" value="1"/>
</dbReference>
<evidence type="ECO:0000256" key="9">
    <source>
        <dbReference type="ARBA" id="ARBA00023157"/>
    </source>
</evidence>
<evidence type="ECO:0000256" key="8">
    <source>
        <dbReference type="ARBA" id="ARBA00023136"/>
    </source>
</evidence>
<feature type="region of interest" description="Disordered" evidence="15">
    <location>
        <begin position="494"/>
        <end position="543"/>
    </location>
</feature>
<evidence type="ECO:0000256" key="1">
    <source>
        <dbReference type="ARBA" id="ARBA00004471"/>
    </source>
</evidence>
<sequence length="578" mass="63562">MSGMNFLGSLVLCALFLPLSEPSGQLLKCHEVRSSFQFLYPGTKWAPETPVSGSDLQVCQSKGLTCCSRKMEERYLLTAKQNLESNLQASSAHLKLLIIQNAALFQDLGEPLKTVLLLAGGRPDASSHPFIIMTLGKAFDMVLRLGRNSTLTLLREEFPGLGSAANGAATQLFLEMSLYILGSDANVDDMVISFFSRLFPLAYRHLLGNGAAAGMSDECMQRTWREVSAFGSYPKLMMTRLSRSLLATRVFLQALNLGIEVVNTTQHLKAGRECGRTLLRLWYCPLCQGLMEARPCKAMCLVTMGTCLGGASEVQPHWKAYVEGLDTLAAAMRGVQDIEAVVLRLHVTIRMALRHIVGTKHRVNEQVSSMCSHTPKRKARAVTSPVEPALVIQPVNFDPDETLSGQRREFIQSLRGFSLFYANLGETLCSREPAALNGSLCWNGQEMTDRFSGSVPRKSHPHGSDTKHKQPEPVVSQIIDKLKHINQLLRMVTSSEKRWRARPGGGTARKDPGRLNQGEEDEEGLESGDCDDEDECAGVSGLGPPTRRKRLRIFAGVATANHLSPPIPIFCILNTCTH</sequence>
<keyword evidence="11 14" id="KW-0357">Heparan sulfate</keyword>
<dbReference type="Pfam" id="PF01153">
    <property type="entry name" value="Glypican"/>
    <property type="match status" value="2"/>
</dbReference>